<dbReference type="GeneID" id="36581322"/>
<dbReference type="Proteomes" id="UP000235371">
    <property type="component" value="Unassembled WGS sequence"/>
</dbReference>
<dbReference type="EMBL" id="KZ613740">
    <property type="protein sequence ID" value="PMD67676.1"/>
    <property type="molecule type" value="Genomic_DNA"/>
</dbReference>
<organism evidence="1 2">
    <name type="scientific">Hyaloscypha bicolor E</name>
    <dbReference type="NCBI Taxonomy" id="1095630"/>
    <lineage>
        <taxon>Eukaryota</taxon>
        <taxon>Fungi</taxon>
        <taxon>Dikarya</taxon>
        <taxon>Ascomycota</taxon>
        <taxon>Pezizomycotina</taxon>
        <taxon>Leotiomycetes</taxon>
        <taxon>Helotiales</taxon>
        <taxon>Hyaloscyphaceae</taxon>
        <taxon>Hyaloscypha</taxon>
        <taxon>Hyaloscypha bicolor</taxon>
    </lineage>
</organism>
<dbReference type="AlphaFoldDB" id="A0A2J6TXB2"/>
<reference evidence="1 2" key="1">
    <citation type="submission" date="2016-04" db="EMBL/GenBank/DDBJ databases">
        <title>A degradative enzymes factory behind the ericoid mycorrhizal symbiosis.</title>
        <authorList>
            <consortium name="DOE Joint Genome Institute"/>
            <person name="Martino E."/>
            <person name="Morin E."/>
            <person name="Grelet G."/>
            <person name="Kuo A."/>
            <person name="Kohler A."/>
            <person name="Daghino S."/>
            <person name="Barry K."/>
            <person name="Choi C."/>
            <person name="Cichocki N."/>
            <person name="Clum A."/>
            <person name="Copeland A."/>
            <person name="Hainaut M."/>
            <person name="Haridas S."/>
            <person name="Labutti K."/>
            <person name="Lindquist E."/>
            <person name="Lipzen A."/>
            <person name="Khouja H.-R."/>
            <person name="Murat C."/>
            <person name="Ohm R."/>
            <person name="Olson A."/>
            <person name="Spatafora J."/>
            <person name="Veneault-Fourrey C."/>
            <person name="Henrissat B."/>
            <person name="Grigoriev I."/>
            <person name="Martin F."/>
            <person name="Perotto S."/>
        </authorList>
    </citation>
    <scope>NUCLEOTIDE SEQUENCE [LARGE SCALE GENOMIC DNA]</scope>
    <source>
        <strain evidence="1 2">E</strain>
    </source>
</reference>
<name>A0A2J6TXB2_9HELO</name>
<dbReference type="OrthoDB" id="3438963at2759"/>
<sequence>PKPLLQTSDYTKTRFKEGLIFAETLLRNTKRKISPIGMHCATIYKEACARLLDMNEDGEIYEEEPETLDAVRKEWISDLRVYEREMQYMACLSLTHTENAQQLEDEIIQLQRYKFYARYGDIFEQLCKQLKKNAERLQVAGWQALQSKYWSRIQYNLQTEEKAFQMYLKGEKCEEEFPTHLAVKYACQSVGFEMDEMLVIIKQYATRNTLLHSNITPLIKEGKFDTLKSTLNQDLSDVNNLTTEAEGVTGDILKAIIFKMIQTWYTISPGDEGNPEAWIASAALVKCRQDLKGGDLAKQAELEKDIVASVIKSLRQREKDIEA</sequence>
<protein>
    <submittedName>
        <fullName evidence="1">Uncharacterized protein</fullName>
    </submittedName>
</protein>
<evidence type="ECO:0000313" key="1">
    <source>
        <dbReference type="EMBL" id="PMD67676.1"/>
    </source>
</evidence>
<feature type="non-terminal residue" evidence="1">
    <location>
        <position position="1"/>
    </location>
</feature>
<accession>A0A2J6TXB2</accession>
<dbReference type="InParanoid" id="A0A2J6TXB2"/>
<gene>
    <name evidence="1" type="ORF">K444DRAFT_493481</name>
</gene>
<proteinExistence type="predicted"/>
<keyword evidence="2" id="KW-1185">Reference proteome</keyword>
<evidence type="ECO:0000313" key="2">
    <source>
        <dbReference type="Proteomes" id="UP000235371"/>
    </source>
</evidence>
<dbReference type="RefSeq" id="XP_024744580.1">
    <property type="nucleotide sequence ID" value="XM_024873242.1"/>
</dbReference>
<feature type="non-terminal residue" evidence="1">
    <location>
        <position position="323"/>
    </location>
</feature>